<dbReference type="EMBL" id="BMFY01000003">
    <property type="protein sequence ID" value="GGA08771.1"/>
    <property type="molecule type" value="Genomic_DNA"/>
</dbReference>
<evidence type="ECO:0000313" key="7">
    <source>
        <dbReference type="Proteomes" id="UP000616114"/>
    </source>
</evidence>
<dbReference type="RefSeq" id="WP_188549794.1">
    <property type="nucleotide sequence ID" value="NZ_BMFY01000003.1"/>
</dbReference>
<comment type="similarity">
    <text evidence="2">Belongs to the prokaryotic ubiquitin-like protein family.</text>
</comment>
<comment type="pathway">
    <text evidence="1">Protein degradation; proteasomal Pup-dependent pathway.</text>
</comment>
<reference evidence="6" key="1">
    <citation type="journal article" date="2014" name="Int. J. Syst. Evol. Microbiol.">
        <title>Complete genome sequence of Corynebacterium casei LMG S-19264T (=DSM 44701T), isolated from a smear-ripened cheese.</title>
        <authorList>
            <consortium name="US DOE Joint Genome Institute (JGI-PGF)"/>
            <person name="Walter F."/>
            <person name="Albersmeier A."/>
            <person name="Kalinowski J."/>
            <person name="Ruckert C."/>
        </authorList>
    </citation>
    <scope>NUCLEOTIDE SEQUENCE</scope>
    <source>
        <strain evidence="6">CGMCC 1.12785</strain>
    </source>
</reference>
<evidence type="ECO:0000256" key="1">
    <source>
        <dbReference type="ARBA" id="ARBA00004707"/>
    </source>
</evidence>
<comment type="caution">
    <text evidence="6">The sequence shown here is derived from an EMBL/GenBank/DDBJ whole genome shotgun (WGS) entry which is preliminary data.</text>
</comment>
<dbReference type="UniPathway" id="UPA00997"/>
<dbReference type="GO" id="GO:0019941">
    <property type="term" value="P:modification-dependent protein catabolic process"/>
    <property type="evidence" value="ECO:0007669"/>
    <property type="project" value="InterPro"/>
</dbReference>
<dbReference type="Pfam" id="PF05639">
    <property type="entry name" value="Pup"/>
    <property type="match status" value="1"/>
</dbReference>
<evidence type="ECO:0000256" key="2">
    <source>
        <dbReference type="ARBA" id="ARBA00010616"/>
    </source>
</evidence>
<evidence type="ECO:0000256" key="3">
    <source>
        <dbReference type="ARBA" id="ARBA00016748"/>
    </source>
</evidence>
<dbReference type="Proteomes" id="UP000616114">
    <property type="component" value="Unassembled WGS sequence"/>
</dbReference>
<proteinExistence type="inferred from homology"/>
<dbReference type="GO" id="GO:0010498">
    <property type="term" value="P:proteasomal protein catabolic process"/>
    <property type="evidence" value="ECO:0007669"/>
    <property type="project" value="InterPro"/>
</dbReference>
<keyword evidence="7" id="KW-1185">Reference proteome</keyword>
<dbReference type="NCBIfam" id="TIGR03687">
    <property type="entry name" value="pupylate_cterm"/>
    <property type="match status" value="1"/>
</dbReference>
<name>A0A8J2TWM2_9MICO</name>
<feature type="region of interest" description="Disordered" evidence="5">
    <location>
        <begin position="1"/>
        <end position="31"/>
    </location>
</feature>
<evidence type="ECO:0000256" key="4">
    <source>
        <dbReference type="ARBA" id="ARBA00032321"/>
    </source>
</evidence>
<reference evidence="6" key="2">
    <citation type="submission" date="2020-09" db="EMBL/GenBank/DDBJ databases">
        <authorList>
            <person name="Sun Q."/>
            <person name="Zhou Y."/>
        </authorList>
    </citation>
    <scope>NUCLEOTIDE SEQUENCE</scope>
    <source>
        <strain evidence="6">CGMCC 1.12785</strain>
    </source>
</reference>
<protein>
    <recommendedName>
        <fullName evidence="3">Prokaryotic ubiquitin-like protein Pup</fullName>
    </recommendedName>
    <alternativeName>
        <fullName evidence="4">Bacterial ubiquitin-like modifier</fullName>
    </alternativeName>
</protein>
<gene>
    <name evidence="6" type="ORF">GCM10011333_09670</name>
</gene>
<dbReference type="InterPro" id="IPR008515">
    <property type="entry name" value="Ubiquitin-like_Pup"/>
</dbReference>
<dbReference type="AlphaFoldDB" id="A0A8J2TWM2"/>
<accession>A0A8J2TWM2</accession>
<dbReference type="GO" id="GO:0070628">
    <property type="term" value="F:proteasome binding"/>
    <property type="evidence" value="ECO:0007669"/>
    <property type="project" value="InterPro"/>
</dbReference>
<evidence type="ECO:0000256" key="5">
    <source>
        <dbReference type="SAM" id="MobiDB-lite"/>
    </source>
</evidence>
<dbReference type="GO" id="GO:0070490">
    <property type="term" value="P:protein pupylation"/>
    <property type="evidence" value="ECO:0007669"/>
    <property type="project" value="InterPro"/>
</dbReference>
<organism evidence="6 7">
    <name type="scientific">Sediminivirga luteola</name>
    <dbReference type="NCBI Taxonomy" id="1774748"/>
    <lineage>
        <taxon>Bacteria</taxon>
        <taxon>Bacillati</taxon>
        <taxon>Actinomycetota</taxon>
        <taxon>Actinomycetes</taxon>
        <taxon>Micrococcales</taxon>
        <taxon>Brevibacteriaceae</taxon>
        <taxon>Sediminivirga</taxon>
    </lineage>
</organism>
<sequence length="63" mass="6892">MAGQEQIRRNQPSPGPEEPVEPPKAVTPQINTSKVDSVLDEIDSVLETNAEDFVKNFVQKGGE</sequence>
<evidence type="ECO:0000313" key="6">
    <source>
        <dbReference type="EMBL" id="GGA08771.1"/>
    </source>
</evidence>
<dbReference type="GO" id="GO:0031386">
    <property type="term" value="F:protein tag activity"/>
    <property type="evidence" value="ECO:0007669"/>
    <property type="project" value="InterPro"/>
</dbReference>